<organism evidence="2 3">
    <name type="scientific">Glycomyces harbinensis</name>
    <dbReference type="NCBI Taxonomy" id="58114"/>
    <lineage>
        <taxon>Bacteria</taxon>
        <taxon>Bacillati</taxon>
        <taxon>Actinomycetota</taxon>
        <taxon>Actinomycetes</taxon>
        <taxon>Glycomycetales</taxon>
        <taxon>Glycomycetaceae</taxon>
        <taxon>Glycomyces</taxon>
    </lineage>
</organism>
<evidence type="ECO:0008006" key="4">
    <source>
        <dbReference type="Google" id="ProtNLM"/>
    </source>
</evidence>
<dbReference type="OrthoDB" id="3885120at2"/>
<feature type="region of interest" description="Disordered" evidence="1">
    <location>
        <begin position="1"/>
        <end position="27"/>
    </location>
</feature>
<gene>
    <name evidence="2" type="ORF">SAMN05216270_10271</name>
</gene>
<evidence type="ECO:0000313" key="3">
    <source>
        <dbReference type="Proteomes" id="UP000198949"/>
    </source>
</evidence>
<name>A0A1G6SHK5_9ACTN</name>
<evidence type="ECO:0000256" key="1">
    <source>
        <dbReference type="SAM" id="MobiDB-lite"/>
    </source>
</evidence>
<accession>A0A1G6SHK5</accession>
<keyword evidence="3" id="KW-1185">Reference proteome</keyword>
<dbReference type="RefSeq" id="WP_091028906.1">
    <property type="nucleotide sequence ID" value="NZ_FNAD01000002.1"/>
</dbReference>
<dbReference type="Proteomes" id="UP000198949">
    <property type="component" value="Unassembled WGS sequence"/>
</dbReference>
<dbReference type="EMBL" id="FNAD01000002">
    <property type="protein sequence ID" value="SDD15636.1"/>
    <property type="molecule type" value="Genomic_DNA"/>
</dbReference>
<reference evidence="3" key="1">
    <citation type="submission" date="2016-10" db="EMBL/GenBank/DDBJ databases">
        <authorList>
            <person name="Varghese N."/>
            <person name="Submissions S."/>
        </authorList>
    </citation>
    <scope>NUCLEOTIDE SEQUENCE [LARGE SCALE GENOMIC DNA]</scope>
    <source>
        <strain evidence="3">CGMCC 4.3516</strain>
    </source>
</reference>
<proteinExistence type="predicted"/>
<evidence type="ECO:0000313" key="2">
    <source>
        <dbReference type="EMBL" id="SDD15636.1"/>
    </source>
</evidence>
<dbReference type="InterPro" id="IPR027417">
    <property type="entry name" value="P-loop_NTPase"/>
</dbReference>
<dbReference type="Gene3D" id="3.40.50.300">
    <property type="entry name" value="P-loop containing nucleotide triphosphate hydrolases"/>
    <property type="match status" value="1"/>
</dbReference>
<protein>
    <recommendedName>
        <fullName evidence="4">NB-ARC domain-containing protein</fullName>
    </recommendedName>
</protein>
<sequence>MNDPASPTPYGDRSVGPDPNGAAAKFNTDFSSPVETFIQGQHVTITAGTSSSASAGPSWPRRFGLIPPLPTARLKRPVDHELTDAMESGGTAVVCQVLSGMGGVGKTQVAAHYAHQQWDRREVDLLLWVNPSTRESPFGLGFRVVISEGKVHNILIFVNMFHF</sequence>
<dbReference type="SUPFAM" id="SSF52540">
    <property type="entry name" value="P-loop containing nucleoside triphosphate hydrolases"/>
    <property type="match status" value="1"/>
</dbReference>
<dbReference type="AlphaFoldDB" id="A0A1G6SHK5"/>